<dbReference type="AlphaFoldDB" id="A0A392PCH1"/>
<feature type="non-terminal residue" evidence="2">
    <location>
        <position position="1"/>
    </location>
</feature>
<reference evidence="2 3" key="1">
    <citation type="journal article" date="2018" name="Front. Plant Sci.">
        <title>Red Clover (Trifolium pratense) and Zigzag Clover (T. medium) - A Picture of Genomic Similarities and Differences.</title>
        <authorList>
            <person name="Dluhosova J."/>
            <person name="Istvanek J."/>
            <person name="Nedelnik J."/>
            <person name="Repkova J."/>
        </authorList>
    </citation>
    <scope>NUCLEOTIDE SEQUENCE [LARGE SCALE GENOMIC DNA]</scope>
    <source>
        <strain evidence="3">cv. 10/8</strain>
        <tissue evidence="2">Leaf</tissue>
    </source>
</reference>
<protein>
    <submittedName>
        <fullName evidence="2">Uncharacterized protein</fullName>
    </submittedName>
</protein>
<evidence type="ECO:0000313" key="3">
    <source>
        <dbReference type="Proteomes" id="UP000265520"/>
    </source>
</evidence>
<evidence type="ECO:0000256" key="1">
    <source>
        <dbReference type="SAM" id="MobiDB-lite"/>
    </source>
</evidence>
<accession>A0A392PCH1</accession>
<dbReference type="EMBL" id="LXQA010072708">
    <property type="protein sequence ID" value="MCI09452.1"/>
    <property type="molecule type" value="Genomic_DNA"/>
</dbReference>
<dbReference type="Proteomes" id="UP000265520">
    <property type="component" value="Unassembled WGS sequence"/>
</dbReference>
<sequence length="121" mass="13345">TPRASTSSTSVNKPKVRPNTVEKPREDPAANIVADCSKCVVDKDPLVDDIIRSREDRTYMFVGDVLNHEREIPFIFVEAVPVCVQDTSSSSGMTSPIVGDVMNLANEVFCEELPEEEEVGF</sequence>
<comment type="caution">
    <text evidence="2">The sequence shown here is derived from an EMBL/GenBank/DDBJ whole genome shotgun (WGS) entry which is preliminary data.</text>
</comment>
<name>A0A392PCH1_9FABA</name>
<feature type="compositionally biased region" description="Polar residues" evidence="1">
    <location>
        <begin position="1"/>
        <end position="12"/>
    </location>
</feature>
<proteinExistence type="predicted"/>
<organism evidence="2 3">
    <name type="scientific">Trifolium medium</name>
    <dbReference type="NCBI Taxonomy" id="97028"/>
    <lineage>
        <taxon>Eukaryota</taxon>
        <taxon>Viridiplantae</taxon>
        <taxon>Streptophyta</taxon>
        <taxon>Embryophyta</taxon>
        <taxon>Tracheophyta</taxon>
        <taxon>Spermatophyta</taxon>
        <taxon>Magnoliopsida</taxon>
        <taxon>eudicotyledons</taxon>
        <taxon>Gunneridae</taxon>
        <taxon>Pentapetalae</taxon>
        <taxon>rosids</taxon>
        <taxon>fabids</taxon>
        <taxon>Fabales</taxon>
        <taxon>Fabaceae</taxon>
        <taxon>Papilionoideae</taxon>
        <taxon>50 kb inversion clade</taxon>
        <taxon>NPAAA clade</taxon>
        <taxon>Hologalegina</taxon>
        <taxon>IRL clade</taxon>
        <taxon>Trifolieae</taxon>
        <taxon>Trifolium</taxon>
    </lineage>
</organism>
<evidence type="ECO:0000313" key="2">
    <source>
        <dbReference type="EMBL" id="MCI09452.1"/>
    </source>
</evidence>
<feature type="region of interest" description="Disordered" evidence="1">
    <location>
        <begin position="1"/>
        <end position="28"/>
    </location>
</feature>
<keyword evidence="3" id="KW-1185">Reference proteome</keyword>